<dbReference type="InterPro" id="IPR052018">
    <property type="entry name" value="PHP_domain"/>
</dbReference>
<dbReference type="EMBL" id="CP007389">
    <property type="protein sequence ID" value="APT73113.1"/>
    <property type="molecule type" value="Genomic_DNA"/>
</dbReference>
<dbReference type="NCBIfam" id="NF038032">
    <property type="entry name" value="CehA_McbA_metalo"/>
    <property type="match status" value="1"/>
</dbReference>
<dbReference type="InterPro" id="IPR025646">
    <property type="entry name" value="DUF4350"/>
</dbReference>
<proteinExistence type="predicted"/>
<reference evidence="2 3" key="1">
    <citation type="submission" date="2014-02" db="EMBL/GenBank/DDBJ databases">
        <title>Diversity of Thermotogales isolates from hydrothermal vents.</title>
        <authorList>
            <person name="Haverkamp T.H.A."/>
            <person name="Lossouarn J."/>
            <person name="Geslin C."/>
            <person name="Nesbo C.L."/>
        </authorList>
    </citation>
    <scope>NUCLEOTIDE SEQUENCE [LARGE SCALE GENOMIC DNA]</scope>
    <source>
        <strain evidence="2 3">431</strain>
    </source>
</reference>
<dbReference type="Gene3D" id="3.20.20.140">
    <property type="entry name" value="Metal-dependent hydrolases"/>
    <property type="match status" value="1"/>
</dbReference>
<feature type="domain" description="Polymerase/histidinol phosphatase N-terminal" evidence="1">
    <location>
        <begin position="23"/>
        <end position="99"/>
    </location>
</feature>
<sequence>MKKFLVIFLSFLTLYVFANVYYGNLHAHTSYSDGKLFPEDAYSYAKNYVDIQAITDHAYYFTQLINGKTKPFLTKEAAKKATVEGEFIALQGFEWTSGIGHINVYESLEWVDRNNVPSAEGFYKWLIEHKKLGQFNHPISIFGNFNDFEYYPEADKYMNLIEVGNGNWKQGDVINSEMLQNYKLSLDKGWHLGATVGQDNHKVNWGSANEGRTGIVADALTYNDIMKALWARHVFGTEDKDVIVFFGCGENIMGDIVYDKENVILHFEYEDDDTLTYFALVSQSGTVVEAYPNQTKYSTDISVKIPDGYEWYYVYALQSDKDEVVTSPIYFQRMSNVYVNNHNYFDGKLSFDIYNITSSNESVLLEIKSNGNLLYTENISLKAFEKKYKVLELKLPAGENKVEFFVNGIFVQSLKTFVKKFEKSVMIDTLHENDHLDFLKKLAVLLDNKGYRVLFSKRMLNDLKDVDVLIISTPKIDGFDFSKDLLNPEIEALKSFKGKIILVPGSDKTYFELYKKLINADVMSLEELEKYFGLSQNVEPNVFIDIGHGNDYGRGKLTKFENFLRAKGFKVEYLDKISKVSGKLLVIQNGRDYTKEELENIKSFVENGGRLLIASKSDYKDGGNTESLNDILEYLGSNIRFNDDQVLDDVNNYGVKYKILANGLRFYSPCSLIISDKNMIVVFSDSAYTEDADNNGDAMIVDKVVLVAREEIGSGEIFVFGKFIFSDYDFDYNKDFMENILN</sequence>
<accession>A0ABM6GC74</accession>
<evidence type="ECO:0000313" key="3">
    <source>
        <dbReference type="Proteomes" id="UP000185490"/>
    </source>
</evidence>
<dbReference type="Proteomes" id="UP000185490">
    <property type="component" value="Chromosome"/>
</dbReference>
<dbReference type="SMART" id="SM00481">
    <property type="entry name" value="POLIIIAc"/>
    <property type="match status" value="1"/>
</dbReference>
<dbReference type="SUPFAM" id="SSF89550">
    <property type="entry name" value="PHP domain-like"/>
    <property type="match status" value="1"/>
</dbReference>
<dbReference type="InterPro" id="IPR003141">
    <property type="entry name" value="Pol/His_phosphatase_N"/>
</dbReference>
<name>A0ABM6GC74_9BACT</name>
<gene>
    <name evidence="2" type="ORF">BW47_00160</name>
</gene>
<dbReference type="PANTHER" id="PTHR42924">
    <property type="entry name" value="EXONUCLEASE"/>
    <property type="match status" value="1"/>
</dbReference>
<evidence type="ECO:0000313" key="2">
    <source>
        <dbReference type="EMBL" id="APT73113.1"/>
    </source>
</evidence>
<protein>
    <submittedName>
        <fullName evidence="2">Phosphotransferase</fullName>
    </submittedName>
</protein>
<dbReference type="SUPFAM" id="SSF52317">
    <property type="entry name" value="Class I glutamine amidotransferase-like"/>
    <property type="match status" value="1"/>
</dbReference>
<organism evidence="2 3">
    <name type="scientific">Thermosipho melanesiensis</name>
    <dbReference type="NCBI Taxonomy" id="46541"/>
    <lineage>
        <taxon>Bacteria</taxon>
        <taxon>Thermotogati</taxon>
        <taxon>Thermotogota</taxon>
        <taxon>Thermotogae</taxon>
        <taxon>Thermotogales</taxon>
        <taxon>Fervidobacteriaceae</taxon>
        <taxon>Thermosipho</taxon>
    </lineage>
</organism>
<dbReference type="InterPro" id="IPR029062">
    <property type="entry name" value="Class_I_gatase-like"/>
</dbReference>
<dbReference type="InterPro" id="IPR016195">
    <property type="entry name" value="Pol/histidinol_Pase-like"/>
</dbReference>
<evidence type="ECO:0000259" key="1">
    <source>
        <dbReference type="SMART" id="SM00481"/>
    </source>
</evidence>
<keyword evidence="3" id="KW-1185">Reference proteome</keyword>
<dbReference type="PANTHER" id="PTHR42924:SF3">
    <property type="entry name" value="POLYMERASE_HISTIDINOL PHOSPHATASE N-TERMINAL DOMAIN-CONTAINING PROTEIN"/>
    <property type="match status" value="1"/>
</dbReference>
<dbReference type="Pfam" id="PF14258">
    <property type="entry name" value="DUF4350"/>
    <property type="match status" value="1"/>
</dbReference>
<dbReference type="RefSeq" id="WP_012056267.1">
    <property type="nucleotide sequence ID" value="NZ_CP007389.1"/>
</dbReference>